<accession>A0A9P4LC36</accession>
<evidence type="ECO:0000313" key="1">
    <source>
        <dbReference type="EMBL" id="KAF1848764.1"/>
    </source>
</evidence>
<dbReference type="SUPFAM" id="SSF54909">
    <property type="entry name" value="Dimeric alpha+beta barrel"/>
    <property type="match status" value="1"/>
</dbReference>
<dbReference type="AlphaFoldDB" id="A0A9P4LC36"/>
<name>A0A9P4LC36_9PLEO</name>
<organism evidence="1 2">
    <name type="scientific">Cucurbitaria berberidis CBS 394.84</name>
    <dbReference type="NCBI Taxonomy" id="1168544"/>
    <lineage>
        <taxon>Eukaryota</taxon>
        <taxon>Fungi</taxon>
        <taxon>Dikarya</taxon>
        <taxon>Ascomycota</taxon>
        <taxon>Pezizomycotina</taxon>
        <taxon>Dothideomycetes</taxon>
        <taxon>Pleosporomycetidae</taxon>
        <taxon>Pleosporales</taxon>
        <taxon>Pleosporineae</taxon>
        <taxon>Cucurbitariaceae</taxon>
        <taxon>Cucurbitaria</taxon>
    </lineage>
</organism>
<gene>
    <name evidence="1" type="ORF">K460DRAFT_384784</name>
</gene>
<dbReference type="EMBL" id="ML976615">
    <property type="protein sequence ID" value="KAF1848764.1"/>
    <property type="molecule type" value="Genomic_DNA"/>
</dbReference>
<dbReference type="RefSeq" id="XP_040791327.1">
    <property type="nucleotide sequence ID" value="XM_040935511.1"/>
</dbReference>
<proteinExistence type="predicted"/>
<comment type="caution">
    <text evidence="1">The sequence shown here is derived from an EMBL/GenBank/DDBJ whole genome shotgun (WGS) entry which is preliminary data.</text>
</comment>
<sequence length="233" mass="26170">MSSALTPPPSRLQGQGLLVLWGRIDSAVTDEDALNDWWTNEHLPERLRLPGFQRARRYHSLDIKDGKKEYLAMYETAHAQDLASPEYLSALDNPTPRTKQFMPCLARMNRSACEVQFSEMIPATSCTKGVQVCQYLLMVVLGTLHHHPELHKDLISTLNKTLCLSAPVGLTTTHIAEVKDDITKIGSASKSYESVQFTQRHDSSHDQNDTKIIAFSRLTCETHPVSRMRISGP</sequence>
<keyword evidence="2" id="KW-1185">Reference proteome</keyword>
<reference evidence="1" key="1">
    <citation type="submission" date="2020-01" db="EMBL/GenBank/DDBJ databases">
        <authorList>
            <consortium name="DOE Joint Genome Institute"/>
            <person name="Haridas S."/>
            <person name="Albert R."/>
            <person name="Binder M."/>
            <person name="Bloem J."/>
            <person name="Labutti K."/>
            <person name="Salamov A."/>
            <person name="Andreopoulos B."/>
            <person name="Baker S.E."/>
            <person name="Barry K."/>
            <person name="Bills G."/>
            <person name="Bluhm B.H."/>
            <person name="Cannon C."/>
            <person name="Castanera R."/>
            <person name="Culley D.E."/>
            <person name="Daum C."/>
            <person name="Ezra D."/>
            <person name="Gonzalez J.B."/>
            <person name="Henrissat B."/>
            <person name="Kuo A."/>
            <person name="Liang C."/>
            <person name="Lipzen A."/>
            <person name="Lutzoni F."/>
            <person name="Magnuson J."/>
            <person name="Mondo S."/>
            <person name="Nolan M."/>
            <person name="Ohm R."/>
            <person name="Pangilinan J."/>
            <person name="Park H.-J."/>
            <person name="Ramirez L."/>
            <person name="Alfaro M."/>
            <person name="Sun H."/>
            <person name="Tritt A."/>
            <person name="Yoshinaga Y."/>
            <person name="Zwiers L.-H."/>
            <person name="Turgeon B.G."/>
            <person name="Goodwin S.B."/>
            <person name="Spatafora J.W."/>
            <person name="Crous P.W."/>
            <person name="Grigoriev I.V."/>
        </authorList>
    </citation>
    <scope>NUCLEOTIDE SEQUENCE</scope>
    <source>
        <strain evidence="1">CBS 394.84</strain>
    </source>
</reference>
<dbReference type="OrthoDB" id="2851338at2759"/>
<dbReference type="GeneID" id="63852762"/>
<protein>
    <submittedName>
        <fullName evidence="1">Uncharacterized protein</fullName>
    </submittedName>
</protein>
<evidence type="ECO:0000313" key="2">
    <source>
        <dbReference type="Proteomes" id="UP000800039"/>
    </source>
</evidence>
<dbReference type="Proteomes" id="UP000800039">
    <property type="component" value="Unassembled WGS sequence"/>
</dbReference>
<dbReference type="Gene3D" id="3.30.70.100">
    <property type="match status" value="1"/>
</dbReference>
<dbReference type="InterPro" id="IPR011008">
    <property type="entry name" value="Dimeric_a/b-barrel"/>
</dbReference>